<name>A0AAW6FRC9_9FIRM</name>
<protein>
    <submittedName>
        <fullName evidence="2">Uncharacterized protein</fullName>
    </submittedName>
</protein>
<dbReference type="RefSeq" id="WP_195191160.1">
    <property type="nucleotide sequence ID" value="NZ_JADMUL010000011.1"/>
</dbReference>
<reference evidence="2" key="1">
    <citation type="submission" date="2023-01" db="EMBL/GenBank/DDBJ databases">
        <title>Human gut microbiome strain richness.</title>
        <authorList>
            <person name="Chen-Liaw A."/>
        </authorList>
    </citation>
    <scope>NUCLEOTIDE SEQUENCE</scope>
    <source>
        <strain evidence="2">D55st1_G4_D55t1_190419</strain>
    </source>
</reference>
<dbReference type="EMBL" id="JAQNCK010000009">
    <property type="protein sequence ID" value="MDC0827985.1"/>
    <property type="molecule type" value="Genomic_DNA"/>
</dbReference>
<evidence type="ECO:0000313" key="3">
    <source>
        <dbReference type="Proteomes" id="UP001220658"/>
    </source>
</evidence>
<feature type="transmembrane region" description="Helical" evidence="1">
    <location>
        <begin position="42"/>
        <end position="71"/>
    </location>
</feature>
<evidence type="ECO:0000313" key="2">
    <source>
        <dbReference type="EMBL" id="MDC0827985.1"/>
    </source>
</evidence>
<keyword evidence="1" id="KW-0472">Membrane</keyword>
<sequence length="89" mass="9985">MPVQKDYSQIELKSKKLRIAVGLLIGLGVAILLRLTPAIDNYWINFITALIVSNTISICVISGLLIALHIVDLKRFKAMLEKEDEKNVH</sequence>
<comment type="caution">
    <text evidence="2">The sequence shown here is derived from an EMBL/GenBank/DDBJ whole genome shotgun (WGS) entry which is preliminary data.</text>
</comment>
<feature type="transmembrane region" description="Helical" evidence="1">
    <location>
        <begin position="17"/>
        <end position="36"/>
    </location>
</feature>
<gene>
    <name evidence="2" type="ORF">POG00_04585</name>
</gene>
<keyword evidence="1" id="KW-1133">Transmembrane helix</keyword>
<dbReference type="Proteomes" id="UP001220658">
    <property type="component" value="Unassembled WGS sequence"/>
</dbReference>
<evidence type="ECO:0000256" key="1">
    <source>
        <dbReference type="SAM" id="Phobius"/>
    </source>
</evidence>
<proteinExistence type="predicted"/>
<accession>A0AAW6FRC9</accession>
<organism evidence="2 3">
    <name type="scientific">Faecalitalea cylindroides</name>
    <dbReference type="NCBI Taxonomy" id="39483"/>
    <lineage>
        <taxon>Bacteria</taxon>
        <taxon>Bacillati</taxon>
        <taxon>Bacillota</taxon>
        <taxon>Erysipelotrichia</taxon>
        <taxon>Erysipelotrichales</taxon>
        <taxon>Erysipelotrichaceae</taxon>
        <taxon>Faecalitalea</taxon>
    </lineage>
</organism>
<keyword evidence="1" id="KW-0812">Transmembrane</keyword>
<dbReference type="AlphaFoldDB" id="A0AAW6FRC9"/>